<evidence type="ECO:0000313" key="2">
    <source>
        <dbReference type="Proteomes" id="UP000054217"/>
    </source>
</evidence>
<sequence>MISRDELVSTRSNDEDVAVEYSTCYNTMRKRITSGTSWFPPYVATRLAILASMIGRSKGEN</sequence>
<reference evidence="1 2" key="1">
    <citation type="submission" date="2014-04" db="EMBL/GenBank/DDBJ databases">
        <authorList>
            <consortium name="DOE Joint Genome Institute"/>
            <person name="Kuo A."/>
            <person name="Kohler A."/>
            <person name="Costa M.D."/>
            <person name="Nagy L.G."/>
            <person name="Floudas D."/>
            <person name="Copeland A."/>
            <person name="Barry K.W."/>
            <person name="Cichocki N."/>
            <person name="Veneault-Fourrey C."/>
            <person name="LaButti K."/>
            <person name="Lindquist E.A."/>
            <person name="Lipzen A."/>
            <person name="Lundell T."/>
            <person name="Morin E."/>
            <person name="Murat C."/>
            <person name="Sun H."/>
            <person name="Tunlid A."/>
            <person name="Henrissat B."/>
            <person name="Grigoriev I.V."/>
            <person name="Hibbett D.S."/>
            <person name="Martin F."/>
            <person name="Nordberg H.P."/>
            <person name="Cantor M.N."/>
            <person name="Hua S.X."/>
        </authorList>
    </citation>
    <scope>NUCLEOTIDE SEQUENCE [LARGE SCALE GENOMIC DNA]</scope>
    <source>
        <strain evidence="1 2">Marx 270</strain>
    </source>
</reference>
<name>A0A0C3KKY2_PISTI</name>
<gene>
    <name evidence="1" type="ORF">M404DRAFT_995458</name>
</gene>
<dbReference type="AlphaFoldDB" id="A0A0C3KKY2"/>
<reference evidence="2" key="2">
    <citation type="submission" date="2015-01" db="EMBL/GenBank/DDBJ databases">
        <title>Evolutionary Origins and Diversification of the Mycorrhizal Mutualists.</title>
        <authorList>
            <consortium name="DOE Joint Genome Institute"/>
            <consortium name="Mycorrhizal Genomics Consortium"/>
            <person name="Kohler A."/>
            <person name="Kuo A."/>
            <person name="Nagy L.G."/>
            <person name="Floudas D."/>
            <person name="Copeland A."/>
            <person name="Barry K.W."/>
            <person name="Cichocki N."/>
            <person name="Veneault-Fourrey C."/>
            <person name="LaButti K."/>
            <person name="Lindquist E.A."/>
            <person name="Lipzen A."/>
            <person name="Lundell T."/>
            <person name="Morin E."/>
            <person name="Murat C."/>
            <person name="Riley R."/>
            <person name="Ohm R."/>
            <person name="Sun H."/>
            <person name="Tunlid A."/>
            <person name="Henrissat B."/>
            <person name="Grigoriev I.V."/>
            <person name="Hibbett D.S."/>
            <person name="Martin F."/>
        </authorList>
    </citation>
    <scope>NUCLEOTIDE SEQUENCE [LARGE SCALE GENOMIC DNA]</scope>
    <source>
        <strain evidence="2">Marx 270</strain>
    </source>
</reference>
<dbReference type="Proteomes" id="UP000054217">
    <property type="component" value="Unassembled WGS sequence"/>
</dbReference>
<accession>A0A0C3KKY2</accession>
<dbReference type="HOGENOM" id="CLU_2923665_0_0_1"/>
<dbReference type="EMBL" id="KN831952">
    <property type="protein sequence ID" value="KIO10257.1"/>
    <property type="molecule type" value="Genomic_DNA"/>
</dbReference>
<protein>
    <submittedName>
        <fullName evidence="1">Uncharacterized protein</fullName>
    </submittedName>
</protein>
<proteinExistence type="predicted"/>
<dbReference type="InParanoid" id="A0A0C3KKY2"/>
<evidence type="ECO:0000313" key="1">
    <source>
        <dbReference type="EMBL" id="KIO10257.1"/>
    </source>
</evidence>
<keyword evidence="2" id="KW-1185">Reference proteome</keyword>
<organism evidence="1 2">
    <name type="scientific">Pisolithus tinctorius Marx 270</name>
    <dbReference type="NCBI Taxonomy" id="870435"/>
    <lineage>
        <taxon>Eukaryota</taxon>
        <taxon>Fungi</taxon>
        <taxon>Dikarya</taxon>
        <taxon>Basidiomycota</taxon>
        <taxon>Agaricomycotina</taxon>
        <taxon>Agaricomycetes</taxon>
        <taxon>Agaricomycetidae</taxon>
        <taxon>Boletales</taxon>
        <taxon>Sclerodermatineae</taxon>
        <taxon>Pisolithaceae</taxon>
        <taxon>Pisolithus</taxon>
    </lineage>
</organism>